<feature type="region of interest" description="Disordered" evidence="1">
    <location>
        <begin position="226"/>
        <end position="294"/>
    </location>
</feature>
<feature type="transmembrane region" description="Helical" evidence="2">
    <location>
        <begin position="71"/>
        <end position="91"/>
    </location>
</feature>
<sequence>MATGTRRVPGVRGCHTAFFVPSCFSFLTVYPVTCSRSPPVCTSEPLTSPERIEKLFGATVSWRPVLVMRPVAELFFSLVFFLFFSYLVAFACASNNGNSANGQHGDGDHGQGGGSPGSQTLLDAASGNGGAMGPDPSHPPQAAVPTDWRLPRPLQDAVIEEQRRAALRLREEMAAADVAAILEAIDTPWPEEKQGGGAEGAPFIFVDPSGFPEPWKVLAPYSVTGGPPFSDPSRERGGQPMIGSGVLGSVQTSRRRSRHRKKGTEGSGGPENVRSEQPVESTRNNGCRRPSKGG</sequence>
<dbReference type="AlphaFoldDB" id="A0A0F7V6D6"/>
<protein>
    <recommendedName>
        <fullName evidence="4">Transmembrane protein</fullName>
    </recommendedName>
</protein>
<organism evidence="3">
    <name type="scientific">Toxoplasma gondii (strain ATCC 50861 / VEG)</name>
    <dbReference type="NCBI Taxonomy" id="432359"/>
    <lineage>
        <taxon>Eukaryota</taxon>
        <taxon>Sar</taxon>
        <taxon>Alveolata</taxon>
        <taxon>Apicomplexa</taxon>
        <taxon>Conoidasida</taxon>
        <taxon>Coccidia</taxon>
        <taxon>Eucoccidiorida</taxon>
        <taxon>Eimeriorina</taxon>
        <taxon>Sarcocystidae</taxon>
        <taxon>Toxoplasma</taxon>
    </lineage>
</organism>
<feature type="region of interest" description="Disordered" evidence="1">
    <location>
        <begin position="102"/>
        <end position="150"/>
    </location>
</feature>
<dbReference type="EMBL" id="LN714502">
    <property type="protein sequence ID" value="CEL78022.1"/>
    <property type="molecule type" value="Genomic_DNA"/>
</dbReference>
<keyword evidence="2" id="KW-1133">Transmembrane helix</keyword>
<gene>
    <name evidence="3" type="ORF">BN1205_007750</name>
</gene>
<feature type="compositionally biased region" description="Basic residues" evidence="1">
    <location>
        <begin position="253"/>
        <end position="262"/>
    </location>
</feature>
<keyword evidence="2" id="KW-0472">Membrane</keyword>
<reference evidence="3" key="1">
    <citation type="journal article" date="2015" name="PLoS ONE">
        <title>Comprehensive Evaluation of Toxoplasma gondii VEG and Neospora caninum LIV Genomes with Tachyzoite Stage Transcriptome and Proteome Defines Novel Transcript Features.</title>
        <authorList>
            <person name="Ramaprasad A."/>
            <person name="Mourier T."/>
            <person name="Naeem R."/>
            <person name="Malas T.B."/>
            <person name="Moussa E."/>
            <person name="Panigrahi A."/>
            <person name="Vermont S.J."/>
            <person name="Otto T.D."/>
            <person name="Wastling J."/>
            <person name="Pain A."/>
        </authorList>
    </citation>
    <scope>NUCLEOTIDE SEQUENCE</scope>
    <source>
        <strain evidence="3">VEG</strain>
    </source>
</reference>
<proteinExistence type="predicted"/>
<keyword evidence="2" id="KW-0812">Transmembrane</keyword>
<evidence type="ECO:0000256" key="2">
    <source>
        <dbReference type="SAM" id="Phobius"/>
    </source>
</evidence>
<evidence type="ECO:0000256" key="1">
    <source>
        <dbReference type="SAM" id="MobiDB-lite"/>
    </source>
</evidence>
<name>A0A0F7V6D6_TOXGV</name>
<evidence type="ECO:0000313" key="3">
    <source>
        <dbReference type="EMBL" id="CEL78022.1"/>
    </source>
</evidence>
<accession>A0A0F7V6D6</accession>
<evidence type="ECO:0008006" key="4">
    <source>
        <dbReference type="Google" id="ProtNLM"/>
    </source>
</evidence>